<name>A0A544T2T6_9BACI</name>
<protein>
    <recommendedName>
        <fullName evidence="2">LXG domain-containing protein</fullName>
    </recommendedName>
</protein>
<comment type="similarity">
    <text evidence="1">In the N-terminal section; belongs to the LXG family.</text>
</comment>
<dbReference type="EMBL" id="VDGH01000008">
    <property type="protein sequence ID" value="TQR11757.1"/>
    <property type="molecule type" value="Genomic_DNA"/>
</dbReference>
<feature type="domain" description="LXG" evidence="2">
    <location>
        <begin position="1"/>
        <end position="234"/>
    </location>
</feature>
<dbReference type="Proteomes" id="UP000317316">
    <property type="component" value="Unassembled WGS sequence"/>
</dbReference>
<evidence type="ECO:0000313" key="4">
    <source>
        <dbReference type="Proteomes" id="UP000317316"/>
    </source>
</evidence>
<dbReference type="Pfam" id="PF04740">
    <property type="entry name" value="LXG"/>
    <property type="match status" value="1"/>
</dbReference>
<proteinExistence type="inferred from homology"/>
<dbReference type="PROSITE" id="PS51756">
    <property type="entry name" value="LXG"/>
    <property type="match status" value="1"/>
</dbReference>
<keyword evidence="4" id="KW-1185">Reference proteome</keyword>
<organism evidence="3 4">
    <name type="scientific">Psychrobacillus lasiicapitis</name>
    <dbReference type="NCBI Taxonomy" id="1636719"/>
    <lineage>
        <taxon>Bacteria</taxon>
        <taxon>Bacillati</taxon>
        <taxon>Bacillota</taxon>
        <taxon>Bacilli</taxon>
        <taxon>Bacillales</taxon>
        <taxon>Bacillaceae</taxon>
        <taxon>Psychrobacillus</taxon>
    </lineage>
</organism>
<evidence type="ECO:0000259" key="2">
    <source>
        <dbReference type="PROSITE" id="PS51756"/>
    </source>
</evidence>
<dbReference type="RefSeq" id="WP_142539542.1">
    <property type="nucleotide sequence ID" value="NZ_BMIE01000001.1"/>
</dbReference>
<dbReference type="InterPro" id="IPR006829">
    <property type="entry name" value="LXG_dom"/>
</dbReference>
<sequence length="483" mass="52006">MKVLDVNPFHEGLQRNIQMLSRIEEEMKAIQLAVDGLVAMEDSFKGEGAQAIRSFYDNCHLPLLHFFMTFKNEFDGILKQMDAALSSLESNTNGFIRQSFLQEDVEDGLTEISEITGNLTGETNAIMDQVSDIVALPHLDDSGVQDGVINSRKKRDDTVTALEEFDSTQTNALGVIEAALLHIETWISDMELLIEEGLTDVDFPSENWNLLQENTPIGKFYAQHQLDLLKENPRVNENDVEVSSPIYTVEDLWEGILSTVGMNINGWEDKPINAAASLGVFAYSGYVAGKEGRLAAQGFGIKREERITAKGERRVVLKLTKPELIGVKKKTYSGKNATNYTKIFKRVDAATNVKESLKFAGNKIGYAGVIATVGGDIVHGIQHKESGSKIAGDVTGDVAVAGASIAASAWAGAQTGALMGSFGGPVGVAAGAVAGLVTGIVVTTVLSEIDIMDVDNDGQKDSIGDAIKIGTKGVIDKVSSWFS</sequence>
<dbReference type="OrthoDB" id="3261089at2"/>
<reference evidence="3 4" key="1">
    <citation type="submission" date="2019-05" db="EMBL/GenBank/DDBJ databases">
        <title>Psychrobacillus vulpis sp. nov., a new species isolated from feces of a red fox that inhabits in The Tablas de Daimiel Natural Park, Albacete, Spain.</title>
        <authorList>
            <person name="Rodriguez M."/>
            <person name="Reina J.C."/>
            <person name="Bejar V."/>
            <person name="Llamas I."/>
        </authorList>
    </citation>
    <scope>NUCLEOTIDE SEQUENCE [LARGE SCALE GENOMIC DNA]</scope>
    <source>
        <strain evidence="3 4">NEAU-3TGS17</strain>
    </source>
</reference>
<gene>
    <name evidence="3" type="ORF">FG382_14160</name>
</gene>
<accession>A0A544T2T6</accession>
<evidence type="ECO:0000256" key="1">
    <source>
        <dbReference type="ARBA" id="ARBA00034117"/>
    </source>
</evidence>
<comment type="caution">
    <text evidence="3">The sequence shown here is derived from an EMBL/GenBank/DDBJ whole genome shotgun (WGS) entry which is preliminary data.</text>
</comment>
<evidence type="ECO:0000313" key="3">
    <source>
        <dbReference type="EMBL" id="TQR11757.1"/>
    </source>
</evidence>
<dbReference type="AlphaFoldDB" id="A0A544T2T6"/>